<evidence type="ECO:0000256" key="4">
    <source>
        <dbReference type="PIRSR" id="PIRSR036894-2"/>
    </source>
</evidence>
<dbReference type="InterPro" id="IPR046457">
    <property type="entry name" value="PMI_typeI_cat"/>
</dbReference>
<dbReference type="Pfam" id="PF20511">
    <property type="entry name" value="PMI_typeI_cat"/>
    <property type="match status" value="1"/>
</dbReference>
<name>A0A937XC14_UNCEI</name>
<feature type="binding site" evidence="3">
    <location>
        <position position="120"/>
    </location>
    <ligand>
        <name>Zn(2+)</name>
        <dbReference type="ChEBI" id="CHEBI:29105"/>
    </ligand>
</feature>
<dbReference type="GO" id="GO:0004476">
    <property type="term" value="F:mannose-6-phosphate isomerase activity"/>
    <property type="evidence" value="ECO:0007669"/>
    <property type="project" value="InterPro"/>
</dbReference>
<evidence type="ECO:0000256" key="1">
    <source>
        <dbReference type="ARBA" id="ARBA00022723"/>
    </source>
</evidence>
<dbReference type="InterPro" id="IPR014628">
    <property type="entry name" value="Man6P_isomerase_Firm_short"/>
</dbReference>
<evidence type="ECO:0000313" key="6">
    <source>
        <dbReference type="EMBL" id="MBM3317681.1"/>
    </source>
</evidence>
<evidence type="ECO:0000259" key="5">
    <source>
        <dbReference type="Pfam" id="PF20511"/>
    </source>
</evidence>
<feature type="binding site" evidence="3">
    <location>
        <position position="178"/>
    </location>
    <ligand>
        <name>Zn(2+)</name>
        <dbReference type="ChEBI" id="CHEBI:29105"/>
    </ligand>
</feature>
<gene>
    <name evidence="6" type="ORF">FJY75_07495</name>
</gene>
<dbReference type="PANTHER" id="PTHR42742:SF3">
    <property type="entry name" value="FRUCTOKINASE"/>
    <property type="match status" value="1"/>
</dbReference>
<sequence length="332" mass="36302">MTKERELYPYLFEPVYKPYPWGGDRFARCLGRQPGSGVRAESWEISDRPEGMSILRNGPLAGRSLADLVRDLGADLIGPGPPAERFPLLFKLLDARERTSLQVHPTEDWARSHGGEPKSELWYSLPGAGRARLYAGLRAGVDRGRFAAALAERRLEPLLQAWPIDPGEAIFIPGGCVHAIDAGCFLYEVQLNSDTTLRVHDWDRRAPDGTSRPLHIEEALSVIRWPGGDAQVGPPRPPRREVRGPGGGRFLEVHSSPHFRVLKLEPSGMVEISPDERGFQVLYVERGGAVIEGGGRREALPAGTSCLVPAALSRYALGPIDSAGASVLLTTR</sequence>
<dbReference type="PIRSF" id="PIRSF036894">
    <property type="entry name" value="PMI_Firm_short"/>
    <property type="match status" value="1"/>
</dbReference>
<organism evidence="6 7">
    <name type="scientific">Eiseniibacteriota bacterium</name>
    <dbReference type="NCBI Taxonomy" id="2212470"/>
    <lineage>
        <taxon>Bacteria</taxon>
        <taxon>Candidatus Eiseniibacteriota</taxon>
    </lineage>
</organism>
<evidence type="ECO:0000256" key="3">
    <source>
        <dbReference type="PIRSR" id="PIRSR036894-1"/>
    </source>
</evidence>
<proteinExistence type="predicted"/>
<comment type="caution">
    <text evidence="6">The sequence shown here is derived from an EMBL/GenBank/DDBJ whole genome shotgun (WGS) entry which is preliminary data.</text>
</comment>
<dbReference type="AlphaFoldDB" id="A0A937XC14"/>
<keyword evidence="2 3" id="KW-0862">Zinc</keyword>
<keyword evidence="6" id="KW-0413">Isomerase</keyword>
<dbReference type="InterPro" id="IPR051804">
    <property type="entry name" value="Carb_Metab_Reg_Kinase/Isom"/>
</dbReference>
<dbReference type="Gene3D" id="2.60.120.10">
    <property type="entry name" value="Jelly Rolls"/>
    <property type="match status" value="2"/>
</dbReference>
<evidence type="ECO:0000256" key="2">
    <source>
        <dbReference type="ARBA" id="ARBA00022833"/>
    </source>
</evidence>
<dbReference type="EMBL" id="VGIY01000166">
    <property type="protein sequence ID" value="MBM3317681.1"/>
    <property type="molecule type" value="Genomic_DNA"/>
</dbReference>
<comment type="cofactor">
    <cofactor evidence="3">
        <name>Zn(2+)</name>
        <dbReference type="ChEBI" id="CHEBI:29105"/>
    </cofactor>
    <text evidence="3">Binds 1 zinc ion per subunit.</text>
</comment>
<evidence type="ECO:0000313" key="7">
    <source>
        <dbReference type="Proteomes" id="UP000748308"/>
    </source>
</evidence>
<dbReference type="PANTHER" id="PTHR42742">
    <property type="entry name" value="TRANSCRIPTIONAL REPRESSOR MPRA"/>
    <property type="match status" value="1"/>
</dbReference>
<feature type="domain" description="Phosphomannose isomerase type I catalytic" evidence="5">
    <location>
        <begin position="13"/>
        <end position="110"/>
    </location>
</feature>
<protein>
    <submittedName>
        <fullName evidence="6">Class I mannose-6-phosphate isomerase</fullName>
    </submittedName>
</protein>
<feature type="binding site" evidence="3">
    <location>
        <position position="104"/>
    </location>
    <ligand>
        <name>Zn(2+)</name>
        <dbReference type="ChEBI" id="CHEBI:29105"/>
    </ligand>
</feature>
<accession>A0A937XC14</accession>
<keyword evidence="1 3" id="KW-0479">Metal-binding</keyword>
<dbReference type="InterPro" id="IPR011051">
    <property type="entry name" value="RmlC_Cupin_sf"/>
</dbReference>
<dbReference type="GO" id="GO:0005975">
    <property type="term" value="P:carbohydrate metabolic process"/>
    <property type="evidence" value="ECO:0007669"/>
    <property type="project" value="InterPro"/>
</dbReference>
<dbReference type="GO" id="GO:0008270">
    <property type="term" value="F:zinc ion binding"/>
    <property type="evidence" value="ECO:0007669"/>
    <property type="project" value="InterPro"/>
</dbReference>
<reference evidence="6" key="1">
    <citation type="submission" date="2019-03" db="EMBL/GenBank/DDBJ databases">
        <title>Lake Tanganyika Metagenome-Assembled Genomes (MAGs).</title>
        <authorList>
            <person name="Tran P."/>
        </authorList>
    </citation>
    <scope>NUCLEOTIDE SEQUENCE</scope>
    <source>
        <strain evidence="6">M_DeepCast_400m_m2_100</strain>
    </source>
</reference>
<dbReference type="InterPro" id="IPR014710">
    <property type="entry name" value="RmlC-like_jellyroll"/>
</dbReference>
<feature type="active site" evidence="4">
    <location>
        <position position="198"/>
    </location>
</feature>
<dbReference type="Proteomes" id="UP000748308">
    <property type="component" value="Unassembled WGS sequence"/>
</dbReference>
<dbReference type="CDD" id="cd07010">
    <property type="entry name" value="cupin_PMI_type_I_N_bac"/>
    <property type="match status" value="1"/>
</dbReference>
<dbReference type="SUPFAM" id="SSF51182">
    <property type="entry name" value="RmlC-like cupins"/>
    <property type="match status" value="1"/>
</dbReference>